<dbReference type="OrthoDB" id="5290098at2"/>
<dbReference type="InterPro" id="IPR002641">
    <property type="entry name" value="PNPLA_dom"/>
</dbReference>
<evidence type="ECO:0000256" key="2">
    <source>
        <dbReference type="ARBA" id="ARBA00022963"/>
    </source>
</evidence>
<dbReference type="PANTHER" id="PTHR14226:SF29">
    <property type="entry name" value="NEUROPATHY TARGET ESTERASE SWS"/>
    <property type="match status" value="1"/>
</dbReference>
<proteinExistence type="predicted"/>
<evidence type="ECO:0000313" key="6">
    <source>
        <dbReference type="EMBL" id="SHH08302.1"/>
    </source>
</evidence>
<gene>
    <name evidence="6" type="ORF">SAMN05444003_2006</name>
</gene>
<evidence type="ECO:0000256" key="3">
    <source>
        <dbReference type="ARBA" id="ARBA00023098"/>
    </source>
</evidence>
<feature type="active site" description="Nucleophile" evidence="4">
    <location>
        <position position="39"/>
    </location>
</feature>
<dbReference type="InterPro" id="IPR016035">
    <property type="entry name" value="Acyl_Trfase/lysoPLipase"/>
</dbReference>
<evidence type="ECO:0000256" key="4">
    <source>
        <dbReference type="PROSITE-ProRule" id="PRU01161"/>
    </source>
</evidence>
<dbReference type="GO" id="GO:0016042">
    <property type="term" value="P:lipid catabolic process"/>
    <property type="evidence" value="ECO:0007669"/>
    <property type="project" value="UniProtKB-UniRule"/>
</dbReference>
<dbReference type="Proteomes" id="UP000184074">
    <property type="component" value="Unassembled WGS sequence"/>
</dbReference>
<dbReference type="SUPFAM" id="SSF52151">
    <property type="entry name" value="FabD/lysophospholipase-like"/>
    <property type="match status" value="1"/>
</dbReference>
<organism evidence="6 7">
    <name type="scientific">Cognatiyoonia sediminum</name>
    <dbReference type="NCBI Taxonomy" id="1508389"/>
    <lineage>
        <taxon>Bacteria</taxon>
        <taxon>Pseudomonadati</taxon>
        <taxon>Pseudomonadota</taxon>
        <taxon>Alphaproteobacteria</taxon>
        <taxon>Rhodobacterales</taxon>
        <taxon>Paracoccaceae</taxon>
        <taxon>Cognatiyoonia</taxon>
    </lineage>
</organism>
<feature type="domain" description="PNPLA" evidence="5">
    <location>
        <begin position="6"/>
        <end position="181"/>
    </location>
</feature>
<dbReference type="AlphaFoldDB" id="A0A1M5Q2U3"/>
<sequence length="273" mass="29373">MTTISLALGAGGARGLAHIHVLRALEELGIRPVAVSGSSIGSIIGAAYCAGITSDELVAEIESGLDDPLGLLRDMTRINRESFTSFFKKGGFRFGQLDLERLLEGVLPDEFPRTFEELEIPLKVSATDYYGECANIFDEGDLRFAVAASSAIPGVFLPVKKDGRFFIDGNATDPCPISVVHDLADHVVAVDVTGGATGDPTERPGLFDVNYVAGQLMQKSIVRTNAAKHPNTVLLRPPVDEFFALDFHKAREILDETEALKEQAKTAIDALMV</sequence>
<dbReference type="GO" id="GO:0016787">
    <property type="term" value="F:hydrolase activity"/>
    <property type="evidence" value="ECO:0007669"/>
    <property type="project" value="UniProtKB-UniRule"/>
</dbReference>
<dbReference type="STRING" id="1508389.SAMN05444003_2006"/>
<dbReference type="PANTHER" id="PTHR14226">
    <property type="entry name" value="NEUROPATHY TARGET ESTERASE/SWISS CHEESE D.MELANOGASTER"/>
    <property type="match status" value="1"/>
</dbReference>
<accession>A0A1M5Q2U3</accession>
<keyword evidence="2 4" id="KW-0442">Lipid degradation</keyword>
<dbReference type="InterPro" id="IPR050301">
    <property type="entry name" value="NTE"/>
</dbReference>
<evidence type="ECO:0000313" key="7">
    <source>
        <dbReference type="Proteomes" id="UP000184074"/>
    </source>
</evidence>
<name>A0A1M5Q2U3_9RHOB</name>
<dbReference type="PROSITE" id="PS51635">
    <property type="entry name" value="PNPLA"/>
    <property type="match status" value="1"/>
</dbReference>
<evidence type="ECO:0000259" key="5">
    <source>
        <dbReference type="PROSITE" id="PS51635"/>
    </source>
</evidence>
<keyword evidence="7" id="KW-1185">Reference proteome</keyword>
<feature type="short sequence motif" description="GXSXG" evidence="4">
    <location>
        <begin position="37"/>
        <end position="41"/>
    </location>
</feature>
<dbReference type="EMBL" id="FQXB01000002">
    <property type="protein sequence ID" value="SHH08302.1"/>
    <property type="molecule type" value="Genomic_DNA"/>
</dbReference>
<dbReference type="Gene3D" id="3.40.1090.10">
    <property type="entry name" value="Cytosolic phospholipase A2 catalytic domain"/>
    <property type="match status" value="1"/>
</dbReference>
<keyword evidence="1 4" id="KW-0378">Hydrolase</keyword>
<dbReference type="RefSeq" id="WP_072900768.1">
    <property type="nucleotide sequence ID" value="NZ_FQXB01000002.1"/>
</dbReference>
<keyword evidence="3 4" id="KW-0443">Lipid metabolism</keyword>
<comment type="caution">
    <text evidence="4">Lacks conserved residue(s) required for the propagation of feature annotation.</text>
</comment>
<evidence type="ECO:0000256" key="1">
    <source>
        <dbReference type="ARBA" id="ARBA00022801"/>
    </source>
</evidence>
<reference evidence="6 7" key="1">
    <citation type="submission" date="2016-11" db="EMBL/GenBank/DDBJ databases">
        <authorList>
            <person name="Jaros S."/>
            <person name="Januszkiewicz K."/>
            <person name="Wedrychowicz H."/>
        </authorList>
    </citation>
    <scope>NUCLEOTIDE SEQUENCE [LARGE SCALE GENOMIC DNA]</scope>
    <source>
        <strain evidence="6 7">DSM 28715</strain>
    </source>
</reference>
<dbReference type="Pfam" id="PF01734">
    <property type="entry name" value="Patatin"/>
    <property type="match status" value="1"/>
</dbReference>
<feature type="active site" description="Proton acceptor" evidence="4">
    <location>
        <position position="168"/>
    </location>
</feature>
<protein>
    <submittedName>
        <fullName evidence="6">NTE family protein</fullName>
    </submittedName>
</protein>